<dbReference type="AlphaFoldDB" id="A0A9P7FR99"/>
<keyword evidence="2" id="KW-1185">Reference proteome</keyword>
<organism evidence="1 2">
    <name type="scientific">Sphagnurus paluster</name>
    <dbReference type="NCBI Taxonomy" id="117069"/>
    <lineage>
        <taxon>Eukaryota</taxon>
        <taxon>Fungi</taxon>
        <taxon>Dikarya</taxon>
        <taxon>Basidiomycota</taxon>
        <taxon>Agaricomycotina</taxon>
        <taxon>Agaricomycetes</taxon>
        <taxon>Agaricomycetidae</taxon>
        <taxon>Agaricales</taxon>
        <taxon>Tricholomatineae</taxon>
        <taxon>Lyophyllaceae</taxon>
        <taxon>Sphagnurus</taxon>
    </lineage>
</organism>
<gene>
    <name evidence="1" type="ORF">H0H81_007751</name>
</gene>
<evidence type="ECO:0000313" key="1">
    <source>
        <dbReference type="EMBL" id="KAG5633447.1"/>
    </source>
</evidence>
<evidence type="ECO:0000313" key="2">
    <source>
        <dbReference type="Proteomes" id="UP000717328"/>
    </source>
</evidence>
<accession>A0A9P7FR99</accession>
<proteinExistence type="predicted"/>
<sequence length="142" mass="15230">MVKPSAGLQSPALATPTWMVGCNLLLTAVKVCNDCGLSTNAYTAIVDNTLFTISTFSQVGVTIILYQPAACLQIKEIPATNHPIKLTSVFQTLDILGIFKGIELIKNGPAPSDTLSWARDPKSFTAKSCPCAVMVCFYNNDE</sequence>
<reference evidence="1" key="2">
    <citation type="submission" date="2021-10" db="EMBL/GenBank/DDBJ databases">
        <title>Phylogenomics reveals ancestral predisposition of the termite-cultivated fungus Termitomyces towards a domesticated lifestyle.</title>
        <authorList>
            <person name="Auxier B."/>
            <person name="Grum-Grzhimaylo A."/>
            <person name="Cardenas M.E."/>
            <person name="Lodge J.D."/>
            <person name="Laessoe T."/>
            <person name="Pedersen O."/>
            <person name="Smith M.E."/>
            <person name="Kuyper T.W."/>
            <person name="Franco-Molano E.A."/>
            <person name="Baroni T.J."/>
            <person name="Aanen D.K."/>
        </authorList>
    </citation>
    <scope>NUCLEOTIDE SEQUENCE</scope>
    <source>
        <strain evidence="1">D49</strain>
    </source>
</reference>
<protein>
    <submittedName>
        <fullName evidence="1">Uncharacterized protein</fullName>
    </submittedName>
</protein>
<comment type="caution">
    <text evidence="1">The sequence shown here is derived from an EMBL/GenBank/DDBJ whole genome shotgun (WGS) entry which is preliminary data.</text>
</comment>
<reference evidence="1" key="1">
    <citation type="submission" date="2021-02" db="EMBL/GenBank/DDBJ databases">
        <authorList>
            <person name="Nieuwenhuis M."/>
            <person name="Van De Peppel L.J.J."/>
        </authorList>
    </citation>
    <scope>NUCLEOTIDE SEQUENCE</scope>
    <source>
        <strain evidence="1">D49</strain>
    </source>
</reference>
<dbReference type="PROSITE" id="PS51257">
    <property type="entry name" value="PROKAR_LIPOPROTEIN"/>
    <property type="match status" value="1"/>
</dbReference>
<name>A0A9P7FR99_9AGAR</name>
<dbReference type="Proteomes" id="UP000717328">
    <property type="component" value="Unassembled WGS sequence"/>
</dbReference>
<dbReference type="EMBL" id="JABCKI010007799">
    <property type="protein sequence ID" value="KAG5633447.1"/>
    <property type="molecule type" value="Genomic_DNA"/>
</dbReference>